<gene>
    <name evidence="8" type="ORF">HXM94_07240</name>
    <name evidence="9" type="ORF">NM222_04535</name>
    <name evidence="7" type="ORF">NW74_03490</name>
</gene>
<evidence type="ECO:0000313" key="8">
    <source>
        <dbReference type="EMBL" id="MBF1307552.1"/>
    </source>
</evidence>
<dbReference type="InterPro" id="IPR037171">
    <property type="entry name" value="NagB/RpiA_transferase-like"/>
</dbReference>
<comment type="similarity">
    <text evidence="1">Belongs to the SorC transcriptional regulatory family.</text>
</comment>
<dbReference type="KEGG" id="pmic:NW74_03490"/>
<protein>
    <submittedName>
        <fullName evidence="7">Sugar-binding protein</fullName>
    </submittedName>
</protein>
<name>A0A0B4S1E7_9FIRM</name>
<sequence>MKDIDYIKKFAPDLIDKFIFRYKILEYISLNAPIGRRSISSYLGVGERLVRNELEFLTEEKFVEVIKSGTFITNLGESILIELRDLINNFNENQDIADELRLKLGIKKVIVCDSYDDESLGKEQIAKVASEYFLNIISENDVIAISGGTTVKSFVDIINVKKEYNKIAVIPARGSLGNGLEYQSNVVANNLSKKLKANFFGTFLPDYLDELTFDRLKDLEEVKTLIGYLNKINILVFGIGRADAMAKRRSLTEDEIKILNEKNAVSEAFGNYFDIDGNIVYSSNTIGLDMEQYLKIDEVIAIAGYGEKYKAIISICNIRKDMTLVTDKESAKKILNIL</sequence>
<evidence type="ECO:0000259" key="6">
    <source>
        <dbReference type="Pfam" id="PF21715"/>
    </source>
</evidence>
<dbReference type="EMBL" id="JABZRE010000036">
    <property type="protein sequence ID" value="MBF1307552.1"/>
    <property type="molecule type" value="Genomic_DNA"/>
</dbReference>
<dbReference type="Gene3D" id="3.40.50.1360">
    <property type="match status" value="1"/>
</dbReference>
<organism evidence="7 10">
    <name type="scientific">Parvimonas micra</name>
    <dbReference type="NCBI Taxonomy" id="33033"/>
    <lineage>
        <taxon>Bacteria</taxon>
        <taxon>Bacillati</taxon>
        <taxon>Bacillota</taxon>
        <taxon>Tissierellia</taxon>
        <taxon>Tissierellales</taxon>
        <taxon>Peptoniphilaceae</taxon>
        <taxon>Parvimonas</taxon>
    </lineage>
</organism>
<evidence type="ECO:0000313" key="10">
    <source>
        <dbReference type="Proteomes" id="UP000031386"/>
    </source>
</evidence>
<evidence type="ECO:0000313" key="7">
    <source>
        <dbReference type="EMBL" id="AIZ36466.1"/>
    </source>
</evidence>
<evidence type="ECO:0000256" key="4">
    <source>
        <dbReference type="ARBA" id="ARBA00023163"/>
    </source>
</evidence>
<dbReference type="GO" id="GO:0030246">
    <property type="term" value="F:carbohydrate binding"/>
    <property type="evidence" value="ECO:0007669"/>
    <property type="project" value="InterPro"/>
</dbReference>
<feature type="domain" description="CggR N-terminal DNA binding" evidence="6">
    <location>
        <begin position="21"/>
        <end position="86"/>
    </location>
</feature>
<reference evidence="9" key="3">
    <citation type="submission" date="2022-07" db="EMBL/GenBank/DDBJ databases">
        <title>Parvimonas micra travels from the subgingival sulcus of the human oral cavity to the colorectal adenocarcinoma.</title>
        <authorList>
            <person name="Conde-Perez K."/>
            <person name="Buetas E."/>
            <person name="Aja-Macaya P."/>
            <person name="Martin-De Arribas E."/>
            <person name="Iglesias-Corras I."/>
            <person name="Trigo-Tasende N."/>
            <person name="Nasser-Ali M."/>
            <person name="Estevez L.S."/>
            <person name="Rumbo-Feal S."/>
            <person name="Otero-Alen B."/>
            <person name="Noguera J.F."/>
            <person name="Concha A."/>
            <person name="Pardinas-Lopez S."/>
            <person name="Carda-Dieguez M."/>
            <person name="Gomez-Randulfe I."/>
            <person name="Martinez-Lago N."/>
            <person name="Ladra S."/>
            <person name="Aparicio L.A."/>
            <person name="Bou G."/>
            <person name="Mira A."/>
            <person name="Vallejo J.A."/>
            <person name="Poza M."/>
        </authorList>
    </citation>
    <scope>NUCLEOTIDE SEQUENCE</scope>
    <source>
        <strain evidence="9">PM102KC-G-1</strain>
    </source>
</reference>
<accession>A0A0B4S1E7</accession>
<dbReference type="RefSeq" id="WP_041953838.1">
    <property type="nucleotide sequence ID" value="NZ_CAUTAE010000001.1"/>
</dbReference>
<dbReference type="OrthoDB" id="9793820at2"/>
<evidence type="ECO:0000313" key="9">
    <source>
        <dbReference type="EMBL" id="WBB30249.1"/>
    </source>
</evidence>
<dbReference type="GO" id="GO:0003677">
    <property type="term" value="F:DNA binding"/>
    <property type="evidence" value="ECO:0007669"/>
    <property type="project" value="UniProtKB-KW"/>
</dbReference>
<keyword evidence="3" id="KW-0238">DNA-binding</keyword>
<keyword evidence="10" id="KW-1185">Reference proteome</keyword>
<feature type="domain" description="Sugar-binding" evidence="5">
    <location>
        <begin position="89"/>
        <end position="336"/>
    </location>
</feature>
<dbReference type="Pfam" id="PF21715">
    <property type="entry name" value="CggR_N"/>
    <property type="match status" value="1"/>
</dbReference>
<dbReference type="InterPro" id="IPR007324">
    <property type="entry name" value="Sugar-bd_dom_put"/>
</dbReference>
<dbReference type="EMBL" id="CP009761">
    <property type="protein sequence ID" value="AIZ36466.1"/>
    <property type="molecule type" value="Genomic_DNA"/>
</dbReference>
<proteinExistence type="inferred from homology"/>
<reference evidence="8" key="2">
    <citation type="submission" date="2020-04" db="EMBL/GenBank/DDBJ databases">
        <title>Deep metagenomics examines the oral microbiome during advanced dental caries in children, revealing novel taxa and co-occurrences with host molecules.</title>
        <authorList>
            <person name="Baker J.L."/>
            <person name="Morton J.T."/>
            <person name="Dinis M."/>
            <person name="Alvarez R."/>
            <person name="Tran N.C."/>
            <person name="Knight R."/>
            <person name="Edlund A."/>
        </authorList>
    </citation>
    <scope>NUCLEOTIDE SEQUENCE</scope>
    <source>
        <strain evidence="8">JCVI_23_bin.11</strain>
    </source>
</reference>
<dbReference type="SUPFAM" id="SSF46785">
    <property type="entry name" value="Winged helix' DNA-binding domain"/>
    <property type="match status" value="1"/>
</dbReference>
<dbReference type="Proteomes" id="UP000758611">
    <property type="component" value="Unassembled WGS sequence"/>
</dbReference>
<dbReference type="InterPro" id="IPR036390">
    <property type="entry name" value="WH_DNA-bd_sf"/>
</dbReference>
<evidence type="ECO:0000259" key="5">
    <source>
        <dbReference type="Pfam" id="PF04198"/>
    </source>
</evidence>
<evidence type="ECO:0000256" key="3">
    <source>
        <dbReference type="ARBA" id="ARBA00023125"/>
    </source>
</evidence>
<dbReference type="EMBL" id="CP101412">
    <property type="protein sequence ID" value="WBB30249.1"/>
    <property type="molecule type" value="Genomic_DNA"/>
</dbReference>
<evidence type="ECO:0000256" key="2">
    <source>
        <dbReference type="ARBA" id="ARBA00023015"/>
    </source>
</evidence>
<evidence type="ECO:0000256" key="1">
    <source>
        <dbReference type="ARBA" id="ARBA00010466"/>
    </source>
</evidence>
<dbReference type="InterPro" id="IPR036388">
    <property type="entry name" value="WH-like_DNA-bd_sf"/>
</dbReference>
<dbReference type="Pfam" id="PF04198">
    <property type="entry name" value="Sugar-bind"/>
    <property type="match status" value="1"/>
</dbReference>
<dbReference type="SUPFAM" id="SSF100950">
    <property type="entry name" value="NagB/RpiA/CoA transferase-like"/>
    <property type="match status" value="1"/>
</dbReference>
<dbReference type="Proteomes" id="UP001210690">
    <property type="component" value="Chromosome"/>
</dbReference>
<dbReference type="PANTHER" id="PTHR34294:SF5">
    <property type="entry name" value="CENTRAL GLYCOLYTIC GENES REGULATOR"/>
    <property type="match status" value="1"/>
</dbReference>
<dbReference type="PANTHER" id="PTHR34294">
    <property type="entry name" value="TRANSCRIPTIONAL REGULATOR-RELATED"/>
    <property type="match status" value="1"/>
</dbReference>
<reference evidence="7 10" key="1">
    <citation type="submission" date="2014-10" db="EMBL/GenBank/DDBJ databases">
        <title>Complete genome sequence of Parvimonas micra KCOM 1535 (= ChDC B708).</title>
        <authorList>
            <person name="Kook J.-K."/>
            <person name="Park S.-N."/>
            <person name="Lim Y.K."/>
            <person name="Roh H."/>
        </authorList>
    </citation>
    <scope>NUCLEOTIDE SEQUENCE [LARGE SCALE GENOMIC DNA]</scope>
    <source>
        <strain evidence="7">KCOM 1535</strain>
        <strain evidence="10">KCOM 1535 / ChDC B708</strain>
    </source>
</reference>
<dbReference type="Gene3D" id="1.10.10.10">
    <property type="entry name" value="Winged helix-like DNA-binding domain superfamily/Winged helix DNA-binding domain"/>
    <property type="match status" value="1"/>
</dbReference>
<dbReference type="AlphaFoldDB" id="A0A0B4S1E7"/>
<dbReference type="InterPro" id="IPR048715">
    <property type="entry name" value="CggR_N"/>
</dbReference>
<keyword evidence="4" id="KW-0804">Transcription</keyword>
<dbReference type="Proteomes" id="UP000031386">
    <property type="component" value="Chromosome"/>
</dbReference>
<dbReference type="InterPro" id="IPR051054">
    <property type="entry name" value="SorC_transcr_regulators"/>
</dbReference>
<dbReference type="STRING" id="33033.NW74_03490"/>
<keyword evidence="2" id="KW-0805">Transcription regulation</keyword>